<name>A0A517MVM2_9BACT</name>
<sequence>MSQPPLRFLHASDFHLERPLGGVSELPAHLREVFLEAPYVAAEQVFETALAEGVDALVLSGDIVDLDFAGPRAIVFLSEQFERLAAHNIAVYWAGGDIDPPDAWPPNSPLPENVHVFPVGRVETLEHQRDGAVVARVQGVSRSQGKGVDDSGFHRDAHGQFTLGVSYGTAAAPGEEGDRVHYMALGGHHKRQTVDQSPGIAHYSGTIQGRSPEESGPHGCTLVNVDEAGHVKTTFVHTDAIRWVSETIEVTSGADESAMMSQIRERIAKLKIKHSGHELLVTWRIEGRGELVNFLRRGGLSDDLLIRLRKRYGEDSPVIWSVAVECEEEIDVPGEWYDQETIMGDLLRQFRQLRSEPDTDLQLEEFMPAALREGAVATLAEVKPEDRDTLLLAASKLGIEMLTYDDEEDED</sequence>
<evidence type="ECO:0000256" key="1">
    <source>
        <dbReference type="ARBA" id="ARBA00022801"/>
    </source>
</evidence>
<dbReference type="PANTHER" id="PTHR30337:SF7">
    <property type="entry name" value="PHOSPHOESTERASE"/>
    <property type="match status" value="1"/>
</dbReference>
<keyword evidence="4" id="KW-1185">Reference proteome</keyword>
<gene>
    <name evidence="3" type="primary">yhaO</name>
    <name evidence="3" type="ORF">HG15A2_22160</name>
</gene>
<feature type="domain" description="Calcineurin-like phosphoesterase" evidence="2">
    <location>
        <begin position="6"/>
        <end position="107"/>
    </location>
</feature>
<dbReference type="KEGG" id="amob:HG15A2_22160"/>
<accession>A0A517MVM2</accession>
<keyword evidence="1" id="KW-0378">Hydrolase</keyword>
<dbReference type="GO" id="GO:0016787">
    <property type="term" value="F:hydrolase activity"/>
    <property type="evidence" value="ECO:0007669"/>
    <property type="project" value="UniProtKB-KW"/>
</dbReference>
<dbReference type="PANTHER" id="PTHR30337">
    <property type="entry name" value="COMPONENT OF ATP-DEPENDENT DSDNA EXONUCLEASE"/>
    <property type="match status" value="1"/>
</dbReference>
<protein>
    <submittedName>
        <fullName evidence="3">Putative metallophosphoesterase YhaO</fullName>
    </submittedName>
</protein>
<dbReference type="InterPro" id="IPR029052">
    <property type="entry name" value="Metallo-depent_PP-like"/>
</dbReference>
<reference evidence="3 4" key="1">
    <citation type="submission" date="2019-02" db="EMBL/GenBank/DDBJ databases">
        <title>Deep-cultivation of Planctomycetes and their phenomic and genomic characterization uncovers novel biology.</title>
        <authorList>
            <person name="Wiegand S."/>
            <person name="Jogler M."/>
            <person name="Boedeker C."/>
            <person name="Pinto D."/>
            <person name="Vollmers J."/>
            <person name="Rivas-Marin E."/>
            <person name="Kohn T."/>
            <person name="Peeters S.H."/>
            <person name="Heuer A."/>
            <person name="Rast P."/>
            <person name="Oberbeckmann S."/>
            <person name="Bunk B."/>
            <person name="Jeske O."/>
            <person name="Meyerdierks A."/>
            <person name="Storesund J.E."/>
            <person name="Kallscheuer N."/>
            <person name="Luecker S."/>
            <person name="Lage O.M."/>
            <person name="Pohl T."/>
            <person name="Merkel B.J."/>
            <person name="Hornburger P."/>
            <person name="Mueller R.-W."/>
            <person name="Bruemmer F."/>
            <person name="Labrenz M."/>
            <person name="Spormann A.M."/>
            <person name="Op den Camp H."/>
            <person name="Overmann J."/>
            <person name="Amann R."/>
            <person name="Jetten M.S.M."/>
            <person name="Mascher T."/>
            <person name="Medema M.H."/>
            <person name="Devos D.P."/>
            <person name="Kaster A.-K."/>
            <person name="Ovreas L."/>
            <person name="Rohde M."/>
            <person name="Galperin M.Y."/>
            <person name="Jogler C."/>
        </authorList>
    </citation>
    <scope>NUCLEOTIDE SEQUENCE [LARGE SCALE GENOMIC DNA]</scope>
    <source>
        <strain evidence="3 4">HG15A2</strain>
    </source>
</reference>
<organism evidence="3 4">
    <name type="scientific">Adhaeretor mobilis</name>
    <dbReference type="NCBI Taxonomy" id="1930276"/>
    <lineage>
        <taxon>Bacteria</taxon>
        <taxon>Pseudomonadati</taxon>
        <taxon>Planctomycetota</taxon>
        <taxon>Planctomycetia</taxon>
        <taxon>Pirellulales</taxon>
        <taxon>Lacipirellulaceae</taxon>
        <taxon>Adhaeretor</taxon>
    </lineage>
</organism>
<dbReference type="Proteomes" id="UP000319852">
    <property type="component" value="Chromosome"/>
</dbReference>
<evidence type="ECO:0000313" key="4">
    <source>
        <dbReference type="Proteomes" id="UP000319852"/>
    </source>
</evidence>
<dbReference type="CDD" id="cd00840">
    <property type="entry name" value="MPP_Mre11_N"/>
    <property type="match status" value="1"/>
</dbReference>
<dbReference type="AlphaFoldDB" id="A0A517MVM2"/>
<dbReference type="RefSeq" id="WP_145060211.1">
    <property type="nucleotide sequence ID" value="NZ_CP036263.1"/>
</dbReference>
<dbReference type="InterPro" id="IPR041796">
    <property type="entry name" value="Mre11_N"/>
</dbReference>
<proteinExistence type="predicted"/>
<evidence type="ECO:0000259" key="2">
    <source>
        <dbReference type="Pfam" id="PF00149"/>
    </source>
</evidence>
<dbReference type="InterPro" id="IPR050535">
    <property type="entry name" value="DNA_Repair-Maintenance_Comp"/>
</dbReference>
<dbReference type="EMBL" id="CP036263">
    <property type="protein sequence ID" value="QDS98928.1"/>
    <property type="molecule type" value="Genomic_DNA"/>
</dbReference>
<dbReference type="SUPFAM" id="SSF56300">
    <property type="entry name" value="Metallo-dependent phosphatases"/>
    <property type="match status" value="1"/>
</dbReference>
<dbReference type="Pfam" id="PF00149">
    <property type="entry name" value="Metallophos"/>
    <property type="match status" value="1"/>
</dbReference>
<dbReference type="InterPro" id="IPR004843">
    <property type="entry name" value="Calcineurin-like_PHP"/>
</dbReference>
<evidence type="ECO:0000313" key="3">
    <source>
        <dbReference type="EMBL" id="QDS98928.1"/>
    </source>
</evidence>
<dbReference type="Gene3D" id="3.60.21.10">
    <property type="match status" value="1"/>
</dbReference>
<dbReference type="OrthoDB" id="208387at2"/>